<dbReference type="EMBL" id="JBHRUV010000022">
    <property type="protein sequence ID" value="MFC3265856.1"/>
    <property type="molecule type" value="Genomic_DNA"/>
</dbReference>
<accession>A0ABV7LDD0</accession>
<proteinExistence type="predicted"/>
<evidence type="ECO:0000259" key="2">
    <source>
        <dbReference type="PROSITE" id="PS51857"/>
    </source>
</evidence>
<dbReference type="SUPFAM" id="SSF50249">
    <property type="entry name" value="Nucleic acid-binding proteins"/>
    <property type="match status" value="2"/>
</dbReference>
<evidence type="ECO:0000313" key="4">
    <source>
        <dbReference type="Proteomes" id="UP001595536"/>
    </source>
</evidence>
<dbReference type="SMART" id="SM00357">
    <property type="entry name" value="CSP"/>
    <property type="match status" value="2"/>
</dbReference>
<dbReference type="PRINTS" id="PR00050">
    <property type="entry name" value="COLDSHOCK"/>
</dbReference>
<keyword evidence="4" id="KW-1185">Reference proteome</keyword>
<dbReference type="InterPro" id="IPR002059">
    <property type="entry name" value="CSP_DNA-bd"/>
</dbReference>
<feature type="domain" description="CSD" evidence="2">
    <location>
        <begin position="40"/>
        <end position="104"/>
    </location>
</feature>
<evidence type="ECO:0000256" key="1">
    <source>
        <dbReference type="SAM" id="MobiDB-lite"/>
    </source>
</evidence>
<dbReference type="InterPro" id="IPR012340">
    <property type="entry name" value="NA-bd_OB-fold"/>
</dbReference>
<sequence>MKDRPVPGADDADTASPGHDSGLRERMRMDGPVPDGALEEVHGRVKWFDTARGFGFIARDHGPDVLLHAAALRRDGRSAVREGAHVRCMAATGARGLYAVQVIAIDESAAAHPAENRPRTRAQVTPESGLHAATVKWFNRLRGFGFVTCGAGQPDIFVHMEVARRCGVSGLRPGQAVAVRYGHSGRGLMATEIYELDENGAPDPVALRH</sequence>
<reference evidence="4" key="1">
    <citation type="journal article" date="2019" name="Int. J. Syst. Evol. Microbiol.">
        <title>The Global Catalogue of Microorganisms (GCM) 10K type strain sequencing project: providing services to taxonomists for standard genome sequencing and annotation.</title>
        <authorList>
            <consortium name="The Broad Institute Genomics Platform"/>
            <consortium name="The Broad Institute Genome Sequencing Center for Infectious Disease"/>
            <person name="Wu L."/>
            <person name="Ma J."/>
        </authorList>
    </citation>
    <scope>NUCLEOTIDE SEQUENCE [LARGE SCALE GENOMIC DNA]</scope>
    <source>
        <strain evidence="4">CCM 7941</strain>
    </source>
</reference>
<comment type="caution">
    <text evidence="3">The sequence shown here is derived from an EMBL/GenBank/DDBJ whole genome shotgun (WGS) entry which is preliminary data.</text>
</comment>
<feature type="region of interest" description="Disordered" evidence="1">
    <location>
        <begin position="1"/>
        <end position="36"/>
    </location>
</feature>
<dbReference type="CDD" id="cd04458">
    <property type="entry name" value="CSP_CDS"/>
    <property type="match status" value="2"/>
</dbReference>
<dbReference type="PROSITE" id="PS51857">
    <property type="entry name" value="CSD_2"/>
    <property type="match status" value="2"/>
</dbReference>
<dbReference type="InterPro" id="IPR050181">
    <property type="entry name" value="Cold_shock_domain"/>
</dbReference>
<dbReference type="RefSeq" id="WP_376830549.1">
    <property type="nucleotide sequence ID" value="NZ_JBHLWR010000006.1"/>
</dbReference>
<dbReference type="Pfam" id="PF00313">
    <property type="entry name" value="CSD"/>
    <property type="match status" value="2"/>
</dbReference>
<dbReference type="InterPro" id="IPR011129">
    <property type="entry name" value="CSD"/>
</dbReference>
<name>A0ABV7LDD0_9HYPH</name>
<dbReference type="Gene3D" id="2.40.50.140">
    <property type="entry name" value="Nucleic acid-binding proteins"/>
    <property type="match status" value="2"/>
</dbReference>
<organism evidence="3 4">
    <name type="scientific">Camelimonas abortus</name>
    <dbReference type="NCBI Taxonomy" id="1017184"/>
    <lineage>
        <taxon>Bacteria</taxon>
        <taxon>Pseudomonadati</taxon>
        <taxon>Pseudomonadota</taxon>
        <taxon>Alphaproteobacteria</taxon>
        <taxon>Hyphomicrobiales</taxon>
        <taxon>Chelatococcaceae</taxon>
        <taxon>Camelimonas</taxon>
    </lineage>
</organism>
<dbReference type="Proteomes" id="UP001595536">
    <property type="component" value="Unassembled WGS sequence"/>
</dbReference>
<feature type="domain" description="CSD" evidence="2">
    <location>
        <begin position="130"/>
        <end position="195"/>
    </location>
</feature>
<evidence type="ECO:0000313" key="3">
    <source>
        <dbReference type="EMBL" id="MFC3265856.1"/>
    </source>
</evidence>
<gene>
    <name evidence="3" type="ORF">ACFOEX_05740</name>
</gene>
<protein>
    <submittedName>
        <fullName evidence="3">Cold-shock protein</fullName>
    </submittedName>
</protein>
<dbReference type="PANTHER" id="PTHR11544">
    <property type="entry name" value="COLD SHOCK DOMAIN CONTAINING PROTEINS"/>
    <property type="match status" value="1"/>
</dbReference>